<dbReference type="InterPro" id="IPR016461">
    <property type="entry name" value="COMT-like"/>
</dbReference>
<evidence type="ECO:0000259" key="4">
    <source>
        <dbReference type="Pfam" id="PF00891"/>
    </source>
</evidence>
<keyword evidence="2 6" id="KW-0808">Transferase</keyword>
<proteinExistence type="predicted"/>
<dbReference type="OrthoDB" id="1606438at2759"/>
<dbReference type="GO" id="GO:0008171">
    <property type="term" value="F:O-methyltransferase activity"/>
    <property type="evidence" value="ECO:0007669"/>
    <property type="project" value="InterPro"/>
</dbReference>
<dbReference type="Pfam" id="PF00891">
    <property type="entry name" value="Methyltransf_2"/>
    <property type="match status" value="1"/>
</dbReference>
<keyword evidence="1 6" id="KW-0489">Methyltransferase</keyword>
<evidence type="ECO:0000256" key="3">
    <source>
        <dbReference type="ARBA" id="ARBA00022691"/>
    </source>
</evidence>
<dbReference type="Gene3D" id="1.10.10.10">
    <property type="entry name" value="Winged helix-like DNA-binding domain superfamily/Winged helix DNA-binding domain"/>
    <property type="match status" value="1"/>
</dbReference>
<dbReference type="GO" id="GO:0046983">
    <property type="term" value="F:protein dimerization activity"/>
    <property type="evidence" value="ECO:0007669"/>
    <property type="project" value="InterPro"/>
</dbReference>
<dbReference type="PANTHER" id="PTHR43712">
    <property type="entry name" value="PUTATIVE (AFU_ORTHOLOGUE AFUA_4G14580)-RELATED"/>
    <property type="match status" value="1"/>
</dbReference>
<reference evidence="6 7" key="1">
    <citation type="journal article" date="2016" name="Mol. Biol. Evol.">
        <title>Comparative Genomics of Early-Diverging Mushroom-Forming Fungi Provides Insights into the Origins of Lignocellulose Decay Capabilities.</title>
        <authorList>
            <person name="Nagy L.G."/>
            <person name="Riley R."/>
            <person name="Tritt A."/>
            <person name="Adam C."/>
            <person name="Daum C."/>
            <person name="Floudas D."/>
            <person name="Sun H."/>
            <person name="Yadav J.S."/>
            <person name="Pangilinan J."/>
            <person name="Larsson K.H."/>
            <person name="Matsuura K."/>
            <person name="Barry K."/>
            <person name="Labutti K."/>
            <person name="Kuo R."/>
            <person name="Ohm R.A."/>
            <person name="Bhattacharya S.S."/>
            <person name="Shirouzu T."/>
            <person name="Yoshinaga Y."/>
            <person name="Martin F.M."/>
            <person name="Grigoriev I.V."/>
            <person name="Hibbett D.S."/>
        </authorList>
    </citation>
    <scope>NUCLEOTIDE SEQUENCE [LARGE SCALE GENOMIC DNA]</scope>
    <source>
        <strain evidence="6 7">L-15889</strain>
    </source>
</reference>
<dbReference type="PANTHER" id="PTHR43712:SF2">
    <property type="entry name" value="O-METHYLTRANSFERASE CICE"/>
    <property type="match status" value="1"/>
</dbReference>
<dbReference type="EMBL" id="KV429034">
    <property type="protein sequence ID" value="KZT74224.1"/>
    <property type="molecule type" value="Genomic_DNA"/>
</dbReference>
<evidence type="ECO:0000256" key="1">
    <source>
        <dbReference type="ARBA" id="ARBA00022603"/>
    </source>
</evidence>
<keyword evidence="3" id="KW-0949">S-adenosyl-L-methionine</keyword>
<feature type="domain" description="O-methyltransferase C-terminal" evidence="4">
    <location>
        <begin position="198"/>
        <end position="427"/>
    </location>
</feature>
<evidence type="ECO:0000256" key="2">
    <source>
        <dbReference type="ARBA" id="ARBA00022679"/>
    </source>
</evidence>
<dbReference type="InterPro" id="IPR036390">
    <property type="entry name" value="WH_DNA-bd_sf"/>
</dbReference>
<dbReference type="Proteomes" id="UP000076727">
    <property type="component" value="Unassembled WGS sequence"/>
</dbReference>
<evidence type="ECO:0000313" key="7">
    <source>
        <dbReference type="Proteomes" id="UP000076727"/>
    </source>
</evidence>
<gene>
    <name evidence="6" type="ORF">DAEQUDRAFT_661106</name>
</gene>
<name>A0A165U0Q7_9APHY</name>
<feature type="domain" description="O-methyltransferase dimerisation" evidence="5">
    <location>
        <begin position="81"/>
        <end position="161"/>
    </location>
</feature>
<dbReference type="InterPro" id="IPR029063">
    <property type="entry name" value="SAM-dependent_MTases_sf"/>
</dbReference>
<keyword evidence="7" id="KW-1185">Reference proteome</keyword>
<protein>
    <submittedName>
        <fullName evidence="6">S-adenosyl-L-methionine-dependent methyltransferase</fullName>
    </submittedName>
</protein>
<dbReference type="GO" id="GO:0032259">
    <property type="term" value="P:methylation"/>
    <property type="evidence" value="ECO:0007669"/>
    <property type="project" value="UniProtKB-KW"/>
</dbReference>
<dbReference type="Gene3D" id="3.40.50.150">
    <property type="entry name" value="Vaccinia Virus protein VP39"/>
    <property type="match status" value="1"/>
</dbReference>
<dbReference type="SUPFAM" id="SSF53335">
    <property type="entry name" value="S-adenosyl-L-methionine-dependent methyltransferases"/>
    <property type="match status" value="1"/>
</dbReference>
<evidence type="ECO:0000259" key="5">
    <source>
        <dbReference type="Pfam" id="PF08100"/>
    </source>
</evidence>
<dbReference type="InterPro" id="IPR012967">
    <property type="entry name" value="COMT_dimerisation"/>
</dbReference>
<dbReference type="PROSITE" id="PS51683">
    <property type="entry name" value="SAM_OMT_II"/>
    <property type="match status" value="1"/>
</dbReference>
<dbReference type="AlphaFoldDB" id="A0A165U0Q7"/>
<organism evidence="6 7">
    <name type="scientific">Daedalea quercina L-15889</name>
    <dbReference type="NCBI Taxonomy" id="1314783"/>
    <lineage>
        <taxon>Eukaryota</taxon>
        <taxon>Fungi</taxon>
        <taxon>Dikarya</taxon>
        <taxon>Basidiomycota</taxon>
        <taxon>Agaricomycotina</taxon>
        <taxon>Agaricomycetes</taxon>
        <taxon>Polyporales</taxon>
        <taxon>Fomitopsis</taxon>
    </lineage>
</organism>
<dbReference type="SUPFAM" id="SSF46785">
    <property type="entry name" value="Winged helix' DNA-binding domain"/>
    <property type="match status" value="1"/>
</dbReference>
<dbReference type="Pfam" id="PF08100">
    <property type="entry name" value="Dimerisation"/>
    <property type="match status" value="1"/>
</dbReference>
<accession>A0A165U0Q7</accession>
<dbReference type="InterPro" id="IPR036388">
    <property type="entry name" value="WH-like_DNA-bd_sf"/>
</dbReference>
<evidence type="ECO:0000313" key="6">
    <source>
        <dbReference type="EMBL" id="KZT74224.1"/>
    </source>
</evidence>
<dbReference type="InterPro" id="IPR001077">
    <property type="entry name" value="COMT_C"/>
</dbReference>
<sequence length="447" mass="48922">MPSSTTSDRVRTLRSLTRLLVDTSEAITKEWETEEHHRPGLDGTPTFALPSRKLYEARRIVRGACDMFINLVEDPRHRIQELAESFAATKALDTTLRAGVPDILAEAGPLGSVSAAELSQRTGIDEGKLVRVMRLLCSSGIYDEVEHLQFVNTGVSRVFVANPPAKAFHNTEPVVDALEYLPATLLDRDLTSSTSATDAAFQNAHGTKETLWDYTERGDKTNPNVLEIREMFPLSMVGEGQMSSPSLLADFPWGSLGEATVVDIGGGVGSMCLELAKAFPDLRFVVEDLPVTIEKAKSVWSAECGDAVEAKRVQLLSHDFFTEQPVKGADVYFLRCILHDWPDDDCVKILSRLREAMSADSRILVADMVIHPPLGSMHLTSAPAPLPANFGGASAFQGMRDIFMLAMFNGAERTPEQLGAIANRAGLEIVKIWECRGPLSITELRAL</sequence>